<feature type="transmembrane region" description="Helical" evidence="23">
    <location>
        <begin position="12"/>
        <end position="31"/>
    </location>
</feature>
<evidence type="ECO:0000256" key="2">
    <source>
        <dbReference type="ARBA" id="ARBA00001936"/>
    </source>
</evidence>
<dbReference type="InterPro" id="IPR003660">
    <property type="entry name" value="HAMP_dom"/>
</dbReference>
<keyword evidence="27" id="KW-1185">Reference proteome</keyword>
<keyword evidence="23" id="KW-0472">Membrane</keyword>
<gene>
    <name evidence="26" type="ORF">DFJ66_1862</name>
</gene>
<comment type="subcellular location">
    <subcellularLocation>
        <location evidence="4">Cell membrane</location>
        <topology evidence="4">Multi-pass membrane protein</topology>
    </subcellularLocation>
</comment>
<keyword evidence="18" id="KW-0346">Stress response</keyword>
<evidence type="ECO:0000256" key="22">
    <source>
        <dbReference type="ARBA" id="ARBA00041776"/>
    </source>
</evidence>
<evidence type="ECO:0000259" key="24">
    <source>
        <dbReference type="PROSITE" id="PS50109"/>
    </source>
</evidence>
<dbReference type="AlphaFoldDB" id="A0A495X577"/>
<evidence type="ECO:0000256" key="4">
    <source>
        <dbReference type="ARBA" id="ARBA00004651"/>
    </source>
</evidence>
<evidence type="ECO:0000256" key="16">
    <source>
        <dbReference type="ARBA" id="ARBA00022989"/>
    </source>
</evidence>
<dbReference type="Pfam" id="PF00672">
    <property type="entry name" value="HAMP"/>
    <property type="match status" value="1"/>
</dbReference>
<evidence type="ECO:0000259" key="25">
    <source>
        <dbReference type="PROSITE" id="PS50885"/>
    </source>
</evidence>
<comment type="cofactor">
    <cofactor evidence="3">
        <name>Mg(2+)</name>
        <dbReference type="ChEBI" id="CHEBI:18420"/>
    </cofactor>
</comment>
<keyword evidence="8" id="KW-0808">Transferase</keyword>
<comment type="cofactor">
    <cofactor evidence="2">
        <name>Mn(2+)</name>
        <dbReference type="ChEBI" id="CHEBI:29035"/>
    </cofactor>
</comment>
<evidence type="ECO:0000256" key="8">
    <source>
        <dbReference type="ARBA" id="ARBA00022679"/>
    </source>
</evidence>
<keyword evidence="14" id="KW-0460">Magnesium</keyword>
<dbReference type="CDD" id="cd00082">
    <property type="entry name" value="HisKA"/>
    <property type="match status" value="1"/>
</dbReference>
<organism evidence="26 27">
    <name type="scientific">Saccharothrix variisporea</name>
    <dbReference type="NCBI Taxonomy" id="543527"/>
    <lineage>
        <taxon>Bacteria</taxon>
        <taxon>Bacillati</taxon>
        <taxon>Actinomycetota</taxon>
        <taxon>Actinomycetes</taxon>
        <taxon>Pseudonocardiales</taxon>
        <taxon>Pseudonocardiaceae</taxon>
        <taxon>Saccharothrix</taxon>
    </lineage>
</organism>
<keyword evidence="17" id="KW-0902">Two-component regulatory system</keyword>
<evidence type="ECO:0000256" key="13">
    <source>
        <dbReference type="ARBA" id="ARBA00022840"/>
    </source>
</evidence>
<dbReference type="SMART" id="SM00387">
    <property type="entry name" value="HATPase_c"/>
    <property type="match status" value="1"/>
</dbReference>
<dbReference type="OrthoDB" id="3206505at2"/>
<comment type="catalytic activity">
    <reaction evidence="1">
        <text>ATP + protein L-histidine = ADP + protein N-phospho-L-histidine.</text>
        <dbReference type="EC" id="2.7.13.3"/>
    </reaction>
</comment>
<name>A0A495X577_9PSEU</name>
<dbReference type="InterPro" id="IPR036097">
    <property type="entry name" value="HisK_dim/P_sf"/>
</dbReference>
<evidence type="ECO:0000256" key="18">
    <source>
        <dbReference type="ARBA" id="ARBA00023016"/>
    </source>
</evidence>
<reference evidence="26 27" key="1">
    <citation type="submission" date="2018-10" db="EMBL/GenBank/DDBJ databases">
        <title>Sequencing the genomes of 1000 actinobacteria strains.</title>
        <authorList>
            <person name="Klenk H.-P."/>
        </authorList>
    </citation>
    <scope>NUCLEOTIDE SEQUENCE [LARGE SCALE GENOMIC DNA]</scope>
    <source>
        <strain evidence="26 27">DSM 43911</strain>
    </source>
</reference>
<keyword evidence="16 23" id="KW-1133">Transmembrane helix</keyword>
<comment type="caution">
    <text evidence="26">The sequence shown here is derived from an EMBL/GenBank/DDBJ whole genome shotgun (WGS) entry which is preliminary data.</text>
</comment>
<keyword evidence="13" id="KW-0067">ATP-binding</keyword>
<keyword evidence="9 23" id="KW-0812">Transmembrane</keyword>
<dbReference type="SUPFAM" id="SSF55874">
    <property type="entry name" value="ATPase domain of HSP90 chaperone/DNA topoisomerase II/histidine kinase"/>
    <property type="match status" value="1"/>
</dbReference>
<dbReference type="InterPro" id="IPR036890">
    <property type="entry name" value="HATPase_C_sf"/>
</dbReference>
<evidence type="ECO:0000313" key="27">
    <source>
        <dbReference type="Proteomes" id="UP000272729"/>
    </source>
</evidence>
<dbReference type="RefSeq" id="WP_121219845.1">
    <property type="nucleotide sequence ID" value="NZ_JBIUBA010000007.1"/>
</dbReference>
<keyword evidence="6" id="KW-1003">Cell membrane</keyword>
<evidence type="ECO:0000256" key="9">
    <source>
        <dbReference type="ARBA" id="ARBA00022692"/>
    </source>
</evidence>
<dbReference type="Gene3D" id="1.10.287.130">
    <property type="match status" value="1"/>
</dbReference>
<proteinExistence type="predicted"/>
<dbReference type="SMART" id="SM00304">
    <property type="entry name" value="HAMP"/>
    <property type="match status" value="1"/>
</dbReference>
<dbReference type="Gene3D" id="3.30.565.10">
    <property type="entry name" value="Histidine kinase-like ATPase, C-terminal domain"/>
    <property type="match status" value="1"/>
</dbReference>
<evidence type="ECO:0000256" key="3">
    <source>
        <dbReference type="ARBA" id="ARBA00001946"/>
    </source>
</evidence>
<dbReference type="InterPro" id="IPR004358">
    <property type="entry name" value="Sig_transdc_His_kin-like_C"/>
</dbReference>
<keyword evidence="12" id="KW-0378">Hydrolase</keyword>
<evidence type="ECO:0000256" key="19">
    <source>
        <dbReference type="ARBA" id="ARBA00023026"/>
    </source>
</evidence>
<keyword evidence="19" id="KW-0843">Virulence</keyword>
<accession>A0A495X577</accession>
<evidence type="ECO:0000256" key="10">
    <source>
        <dbReference type="ARBA" id="ARBA00022741"/>
    </source>
</evidence>
<dbReference type="GO" id="GO:0005886">
    <property type="term" value="C:plasma membrane"/>
    <property type="evidence" value="ECO:0007669"/>
    <property type="project" value="UniProtKB-SubCell"/>
</dbReference>
<dbReference type="SUPFAM" id="SSF47384">
    <property type="entry name" value="Homodimeric domain of signal transducing histidine kinase"/>
    <property type="match status" value="1"/>
</dbReference>
<dbReference type="GO" id="GO:0004721">
    <property type="term" value="F:phosphoprotein phosphatase activity"/>
    <property type="evidence" value="ECO:0007669"/>
    <property type="project" value="UniProtKB-KW"/>
</dbReference>
<evidence type="ECO:0000256" key="21">
    <source>
        <dbReference type="ARBA" id="ARBA00040454"/>
    </source>
</evidence>
<evidence type="ECO:0000256" key="1">
    <source>
        <dbReference type="ARBA" id="ARBA00000085"/>
    </source>
</evidence>
<dbReference type="EC" id="2.7.13.3" evidence="5"/>
<evidence type="ECO:0000256" key="11">
    <source>
        <dbReference type="ARBA" id="ARBA00022777"/>
    </source>
</evidence>
<dbReference type="EMBL" id="RBXR01000001">
    <property type="protein sequence ID" value="RKT68669.1"/>
    <property type="molecule type" value="Genomic_DNA"/>
</dbReference>
<dbReference type="InterPro" id="IPR003594">
    <property type="entry name" value="HATPase_dom"/>
</dbReference>
<dbReference type="Pfam" id="PF02518">
    <property type="entry name" value="HATPase_c"/>
    <property type="match status" value="1"/>
</dbReference>
<keyword evidence="20" id="KW-0464">Manganese</keyword>
<keyword evidence="7" id="KW-0597">Phosphoprotein</keyword>
<dbReference type="InterPro" id="IPR050980">
    <property type="entry name" value="2C_sensor_his_kinase"/>
</dbReference>
<keyword evidence="15" id="KW-0904">Protein phosphatase</keyword>
<dbReference type="GO" id="GO:0005524">
    <property type="term" value="F:ATP binding"/>
    <property type="evidence" value="ECO:0007669"/>
    <property type="project" value="UniProtKB-KW"/>
</dbReference>
<dbReference type="InterPro" id="IPR005467">
    <property type="entry name" value="His_kinase_dom"/>
</dbReference>
<protein>
    <recommendedName>
        <fullName evidence="21">Signal transduction histidine-protein kinase/phosphatase MprB</fullName>
        <ecNumber evidence="5">2.7.13.3</ecNumber>
    </recommendedName>
    <alternativeName>
        <fullName evidence="22">Mycobacterial persistence regulator B</fullName>
    </alternativeName>
</protein>
<evidence type="ECO:0000256" key="15">
    <source>
        <dbReference type="ARBA" id="ARBA00022912"/>
    </source>
</evidence>
<evidence type="ECO:0000256" key="14">
    <source>
        <dbReference type="ARBA" id="ARBA00022842"/>
    </source>
</evidence>
<dbReference type="Pfam" id="PF00512">
    <property type="entry name" value="HisKA"/>
    <property type="match status" value="1"/>
</dbReference>
<sequence>MRSLLTRALRWSATLVGVVLVVGAGALLVAADRSRAAADDRHEVTTVAAVLSVTTDPDAVRSALARTAAGAQGRLAVHLPDGTTIGAGRGSVSSTGEGLTPVSTVDGRRAVVEVSSPAPVVTAGLVARLAALVLLACAAVVAAVALGRRVLAPAMRALRTMADTAEEIAHGDRRVRIRADGPPELTALATAINAAADRTERLLAKEREMIADVSHRLRTPLTALRLDADAIGAGPVADRIRSAVTALEHDVDRIIESLHPVATSTEPGSCDVAEVVGARMGFWSAHAEDQGRPCEVDLPVEPTPVLLSADALGAVVDALLENVFHHTPPRTAVTVAVVKHAGWVTLVVEDGGPGIADPERALHRGASGGGSTGLGLDIARAAAEATGGTIHVERGRLGGARIRLRFGEAHSHHAPASPRAWRLWRGRA</sequence>
<dbReference type="InterPro" id="IPR003661">
    <property type="entry name" value="HisK_dim/P_dom"/>
</dbReference>
<feature type="transmembrane region" description="Helical" evidence="23">
    <location>
        <begin position="125"/>
        <end position="146"/>
    </location>
</feature>
<evidence type="ECO:0000256" key="17">
    <source>
        <dbReference type="ARBA" id="ARBA00023012"/>
    </source>
</evidence>
<keyword evidence="10" id="KW-0547">Nucleotide-binding</keyword>
<dbReference type="PRINTS" id="PR00344">
    <property type="entry name" value="BCTRLSENSOR"/>
</dbReference>
<evidence type="ECO:0000313" key="26">
    <source>
        <dbReference type="EMBL" id="RKT68669.1"/>
    </source>
</evidence>
<feature type="domain" description="Histidine kinase" evidence="24">
    <location>
        <begin position="212"/>
        <end position="410"/>
    </location>
</feature>
<keyword evidence="11 26" id="KW-0418">Kinase</keyword>
<dbReference type="Proteomes" id="UP000272729">
    <property type="component" value="Unassembled WGS sequence"/>
</dbReference>
<dbReference type="PROSITE" id="PS50885">
    <property type="entry name" value="HAMP"/>
    <property type="match status" value="1"/>
</dbReference>
<evidence type="ECO:0000256" key="20">
    <source>
        <dbReference type="ARBA" id="ARBA00023211"/>
    </source>
</evidence>
<dbReference type="PANTHER" id="PTHR44936:SF9">
    <property type="entry name" value="SENSOR PROTEIN CREC"/>
    <property type="match status" value="1"/>
</dbReference>
<evidence type="ECO:0000256" key="5">
    <source>
        <dbReference type="ARBA" id="ARBA00012438"/>
    </source>
</evidence>
<evidence type="ECO:0000256" key="7">
    <source>
        <dbReference type="ARBA" id="ARBA00022553"/>
    </source>
</evidence>
<evidence type="ECO:0000256" key="23">
    <source>
        <dbReference type="SAM" id="Phobius"/>
    </source>
</evidence>
<evidence type="ECO:0000256" key="6">
    <source>
        <dbReference type="ARBA" id="ARBA00022475"/>
    </source>
</evidence>
<feature type="domain" description="HAMP" evidence="25">
    <location>
        <begin position="152"/>
        <end position="204"/>
    </location>
</feature>
<dbReference type="GO" id="GO:0000155">
    <property type="term" value="F:phosphorelay sensor kinase activity"/>
    <property type="evidence" value="ECO:0007669"/>
    <property type="project" value="InterPro"/>
</dbReference>
<evidence type="ECO:0000256" key="12">
    <source>
        <dbReference type="ARBA" id="ARBA00022801"/>
    </source>
</evidence>
<dbReference type="PANTHER" id="PTHR44936">
    <property type="entry name" value="SENSOR PROTEIN CREC"/>
    <property type="match status" value="1"/>
</dbReference>
<dbReference type="PROSITE" id="PS50109">
    <property type="entry name" value="HIS_KIN"/>
    <property type="match status" value="1"/>
</dbReference>